<organism evidence="1 2">
    <name type="scientific">Penicillium malachiteum</name>
    <dbReference type="NCBI Taxonomy" id="1324776"/>
    <lineage>
        <taxon>Eukaryota</taxon>
        <taxon>Fungi</taxon>
        <taxon>Dikarya</taxon>
        <taxon>Ascomycota</taxon>
        <taxon>Pezizomycotina</taxon>
        <taxon>Eurotiomycetes</taxon>
        <taxon>Eurotiomycetidae</taxon>
        <taxon>Eurotiales</taxon>
        <taxon>Aspergillaceae</taxon>
        <taxon>Penicillium</taxon>
    </lineage>
</organism>
<dbReference type="EMBL" id="JAQJAN010000006">
    <property type="protein sequence ID" value="KAJ5727982.1"/>
    <property type="molecule type" value="Genomic_DNA"/>
</dbReference>
<accession>A0AAD6HND7</accession>
<reference evidence="1" key="1">
    <citation type="journal article" date="2023" name="IMA Fungus">
        <title>Comparative genomic study of the Penicillium genus elucidates a diverse pangenome and 15 lateral gene transfer events.</title>
        <authorList>
            <person name="Petersen C."/>
            <person name="Sorensen T."/>
            <person name="Nielsen M.R."/>
            <person name="Sondergaard T.E."/>
            <person name="Sorensen J.L."/>
            <person name="Fitzpatrick D.A."/>
            <person name="Frisvad J.C."/>
            <person name="Nielsen K.L."/>
        </authorList>
    </citation>
    <scope>NUCLEOTIDE SEQUENCE</scope>
    <source>
        <strain evidence="1">IBT 17514</strain>
    </source>
</reference>
<keyword evidence="2" id="KW-1185">Reference proteome</keyword>
<gene>
    <name evidence="1" type="ORF">N7493_005802</name>
</gene>
<dbReference type="Proteomes" id="UP001215712">
    <property type="component" value="Unassembled WGS sequence"/>
</dbReference>
<name>A0AAD6HND7_9EURO</name>
<comment type="caution">
    <text evidence="1">The sequence shown here is derived from an EMBL/GenBank/DDBJ whole genome shotgun (WGS) entry which is preliminary data.</text>
</comment>
<sequence>MVSPSPHSISSYSALRSSDHMDNRLFHPKLYQQCYYAWHYDYLCHLLCQRCPLKRHSHTPDILLCQQASSLVELRAVLMSIYLKKGEGNFGPWGIFDWIFSTTVGHSTIEFNSDEFEEKVMQALESSKQKIREGTLRRRTLSAEAQFHC</sequence>
<reference evidence="1" key="2">
    <citation type="submission" date="2023-01" db="EMBL/GenBank/DDBJ databases">
        <authorList>
            <person name="Petersen C."/>
        </authorList>
    </citation>
    <scope>NUCLEOTIDE SEQUENCE</scope>
    <source>
        <strain evidence="1">IBT 17514</strain>
    </source>
</reference>
<proteinExistence type="predicted"/>
<evidence type="ECO:0000313" key="1">
    <source>
        <dbReference type="EMBL" id="KAJ5727982.1"/>
    </source>
</evidence>
<evidence type="ECO:0000313" key="2">
    <source>
        <dbReference type="Proteomes" id="UP001215712"/>
    </source>
</evidence>
<protein>
    <submittedName>
        <fullName evidence="1">Uncharacterized protein</fullName>
    </submittedName>
</protein>
<dbReference type="AlphaFoldDB" id="A0AAD6HND7"/>